<sequence length="101" mass="11392">MSHKSLMNLQVALLHSDGRCDLMKQQWHRQNRIRVEVIRPELKPQAPIRTEVLSKAHQPQKQNSGRCSVDLEPVSVLIRASVSVTSHPPKWGPSSQLESPA</sequence>
<keyword evidence="2" id="KW-1185">Reference proteome</keyword>
<dbReference type="EMBL" id="JAYMGO010000005">
    <property type="protein sequence ID" value="KAL1274345.1"/>
    <property type="molecule type" value="Genomic_DNA"/>
</dbReference>
<evidence type="ECO:0000313" key="2">
    <source>
        <dbReference type="Proteomes" id="UP001558613"/>
    </source>
</evidence>
<gene>
    <name evidence="1" type="ORF">QQF64_027159</name>
</gene>
<accession>A0ABR3NCC5</accession>
<name>A0ABR3NCC5_9TELE</name>
<organism evidence="1 2">
    <name type="scientific">Cirrhinus molitorella</name>
    <name type="common">mud carp</name>
    <dbReference type="NCBI Taxonomy" id="172907"/>
    <lineage>
        <taxon>Eukaryota</taxon>
        <taxon>Metazoa</taxon>
        <taxon>Chordata</taxon>
        <taxon>Craniata</taxon>
        <taxon>Vertebrata</taxon>
        <taxon>Euteleostomi</taxon>
        <taxon>Actinopterygii</taxon>
        <taxon>Neopterygii</taxon>
        <taxon>Teleostei</taxon>
        <taxon>Ostariophysi</taxon>
        <taxon>Cypriniformes</taxon>
        <taxon>Cyprinidae</taxon>
        <taxon>Labeoninae</taxon>
        <taxon>Labeonini</taxon>
        <taxon>Cirrhinus</taxon>
    </lineage>
</organism>
<dbReference type="Proteomes" id="UP001558613">
    <property type="component" value="Unassembled WGS sequence"/>
</dbReference>
<reference evidence="1 2" key="1">
    <citation type="submission" date="2023-09" db="EMBL/GenBank/DDBJ databases">
        <authorList>
            <person name="Wang M."/>
        </authorList>
    </citation>
    <scope>NUCLEOTIDE SEQUENCE [LARGE SCALE GENOMIC DNA]</scope>
    <source>
        <strain evidence="1">GT-2023</strain>
        <tissue evidence="1">Liver</tissue>
    </source>
</reference>
<proteinExistence type="predicted"/>
<evidence type="ECO:0000313" key="1">
    <source>
        <dbReference type="EMBL" id="KAL1274345.1"/>
    </source>
</evidence>
<protein>
    <submittedName>
        <fullName evidence="1">Uncharacterized protein</fullName>
    </submittedName>
</protein>
<comment type="caution">
    <text evidence="1">The sequence shown here is derived from an EMBL/GenBank/DDBJ whole genome shotgun (WGS) entry which is preliminary data.</text>
</comment>